<feature type="chain" id="PRO_5035273985" evidence="2">
    <location>
        <begin position="23"/>
        <end position="766"/>
    </location>
</feature>
<feature type="signal peptide" evidence="2">
    <location>
        <begin position="1"/>
        <end position="22"/>
    </location>
</feature>
<feature type="compositionally biased region" description="Basic and acidic residues" evidence="1">
    <location>
        <begin position="192"/>
        <end position="204"/>
    </location>
</feature>
<comment type="caution">
    <text evidence="3">The sequence shown here is derived from an EMBL/GenBank/DDBJ whole genome shotgun (WGS) entry which is preliminary data.</text>
</comment>
<reference evidence="3" key="1">
    <citation type="submission" date="2021-04" db="EMBL/GenBank/DDBJ databases">
        <authorList>
            <person name="Chebbi M.A.C M."/>
        </authorList>
    </citation>
    <scope>NUCLEOTIDE SEQUENCE</scope>
</reference>
<feature type="compositionally biased region" description="Low complexity" evidence="1">
    <location>
        <begin position="609"/>
        <end position="627"/>
    </location>
</feature>
<feature type="region of interest" description="Disordered" evidence="1">
    <location>
        <begin position="230"/>
        <end position="266"/>
    </location>
</feature>
<proteinExistence type="predicted"/>
<dbReference type="Proteomes" id="UP000786811">
    <property type="component" value="Unassembled WGS sequence"/>
</dbReference>
<keyword evidence="4" id="KW-1185">Reference proteome</keyword>
<keyword evidence="2" id="KW-0732">Signal</keyword>
<evidence type="ECO:0000313" key="3">
    <source>
        <dbReference type="EMBL" id="CAG5097201.1"/>
    </source>
</evidence>
<dbReference type="AlphaFoldDB" id="A0A8J2MNM6"/>
<feature type="region of interest" description="Disordered" evidence="1">
    <location>
        <begin position="533"/>
        <end position="584"/>
    </location>
</feature>
<feature type="region of interest" description="Disordered" evidence="1">
    <location>
        <begin position="287"/>
        <end position="352"/>
    </location>
</feature>
<protein>
    <submittedName>
        <fullName evidence="3">Uncharacterized protein</fullName>
    </submittedName>
</protein>
<dbReference type="EMBL" id="CAJNRD030001121">
    <property type="protein sequence ID" value="CAG5097201.1"/>
    <property type="molecule type" value="Genomic_DNA"/>
</dbReference>
<accession>A0A8J2MNM6</accession>
<feature type="compositionally biased region" description="Polar residues" evidence="1">
    <location>
        <begin position="756"/>
        <end position="766"/>
    </location>
</feature>
<feature type="region of interest" description="Disordered" evidence="1">
    <location>
        <begin position="598"/>
        <end position="677"/>
    </location>
</feature>
<feature type="compositionally biased region" description="Polar residues" evidence="1">
    <location>
        <begin position="628"/>
        <end position="640"/>
    </location>
</feature>
<feature type="region of interest" description="Disordered" evidence="1">
    <location>
        <begin position="84"/>
        <end position="105"/>
    </location>
</feature>
<feature type="region of interest" description="Disordered" evidence="1">
    <location>
        <begin position="180"/>
        <end position="213"/>
    </location>
</feature>
<feature type="compositionally biased region" description="Low complexity" evidence="1">
    <location>
        <begin position="641"/>
        <end position="653"/>
    </location>
</feature>
<feature type="compositionally biased region" description="Basic and acidic residues" evidence="1">
    <location>
        <begin position="230"/>
        <end position="250"/>
    </location>
</feature>
<feature type="region of interest" description="Disordered" evidence="1">
    <location>
        <begin position="737"/>
        <end position="766"/>
    </location>
</feature>
<feature type="compositionally biased region" description="Polar residues" evidence="1">
    <location>
        <begin position="90"/>
        <end position="99"/>
    </location>
</feature>
<evidence type="ECO:0000256" key="1">
    <source>
        <dbReference type="SAM" id="MobiDB-lite"/>
    </source>
</evidence>
<organism evidence="3 4">
    <name type="scientific">Cotesia congregata</name>
    <name type="common">Parasitoid wasp</name>
    <name type="synonym">Apanteles congregatus</name>
    <dbReference type="NCBI Taxonomy" id="51543"/>
    <lineage>
        <taxon>Eukaryota</taxon>
        <taxon>Metazoa</taxon>
        <taxon>Ecdysozoa</taxon>
        <taxon>Arthropoda</taxon>
        <taxon>Hexapoda</taxon>
        <taxon>Insecta</taxon>
        <taxon>Pterygota</taxon>
        <taxon>Neoptera</taxon>
        <taxon>Endopterygota</taxon>
        <taxon>Hymenoptera</taxon>
        <taxon>Apocrita</taxon>
        <taxon>Ichneumonoidea</taxon>
        <taxon>Braconidae</taxon>
        <taxon>Microgastrinae</taxon>
        <taxon>Cotesia</taxon>
    </lineage>
</organism>
<name>A0A8J2MNM6_COTCN</name>
<dbReference type="OrthoDB" id="7683176at2759"/>
<evidence type="ECO:0000313" key="4">
    <source>
        <dbReference type="Proteomes" id="UP000786811"/>
    </source>
</evidence>
<evidence type="ECO:0000256" key="2">
    <source>
        <dbReference type="SAM" id="SignalP"/>
    </source>
</evidence>
<sequence>MNWLKFKWVFLLVTVNVLLVKAVPANISRTREKDQRTGSKYVEIKLPVKITSMEDLVAWVKNAMQTMASRIDITLAADSSAVADQKNSESKPQVSQVSESKMVLKPKEETEKLPITRSLPVPGFENPWFPYGNDVFPPVINADAYLPLFVGDLGSRYALPTAGFDIRKNFFQNIRQEVTTTTSTTTPAPRAVKIESRSSTERNDSNNGDSGAIPFAIPFEAFITITRDEETVQKEDSDEHEESNAKKEVEVSTNIKNDGKKKESARKRQIAVLGDLLEALGLTRRPDKNKIEGAATTTAGTKSKRPREEPLRPPIAFGEVPPRPSSEDSFQRQEFENELDDDDEEEDGGSLGSVADLLPLALPILEDLSDPESDADLIEILQAGVPILAGLSEPDEDGNGGAKELIDMIVPVVTKIINGPDGQGIDLGALIGPIFSLLAPFIGPVLAPVIGPLVRSISNPPTEGSSLGALLAAITGPLSTPQEPSGMSPLAIVIAGTAAALLRELKPGLPGGLDVGALVGAVLTGVISGTSAGLSGGSSDSNAPHDQAQPYGANLQRPASSINDNVIFPGRPSPGPPLNSPFIIRRPNNQAATVNIGSTARPYVPPPQYQQYQHQQPPGQYPQNQQPTSNYPQYQQSASNYPQHQQYRPQYQQFAAPSRPASQTQQFRPGPTPPSPYPYNQHTGLVPAAANNNGNYGVPANTVNPLSLIGNTVKELLGGGISLVSTVINAVFGVVGASSASSDSPPAPSYGPPTGHYTQASEEIDS</sequence>
<gene>
    <name evidence="3" type="ORF">HICCMSTLAB_LOCUS8589</name>
</gene>
<feature type="compositionally biased region" description="Basic and acidic residues" evidence="1">
    <location>
        <begin position="325"/>
        <end position="335"/>
    </location>
</feature>
<feature type="compositionally biased region" description="Acidic residues" evidence="1">
    <location>
        <begin position="336"/>
        <end position="348"/>
    </location>
</feature>